<dbReference type="AlphaFoldDB" id="A0A1B1BQM0"/>
<dbReference type="Pfam" id="PF01047">
    <property type="entry name" value="MarR"/>
    <property type="match status" value="1"/>
</dbReference>
<reference evidence="5 6" key="1">
    <citation type="submission" date="2016-06" db="EMBL/GenBank/DDBJ databases">
        <title>Genome sequencing of Cryobacterium arcticum PAMC 27867.</title>
        <authorList>
            <person name="Lee J."/>
            <person name="Kim O.-S."/>
        </authorList>
    </citation>
    <scope>NUCLEOTIDE SEQUENCE [LARGE SCALE GENOMIC DNA]</scope>
    <source>
        <strain evidence="5 6">PAMC 27867</strain>
    </source>
</reference>
<keyword evidence="1" id="KW-0805">Transcription regulation</keyword>
<dbReference type="InterPro" id="IPR023187">
    <property type="entry name" value="Tscrpt_reg_MarR-type_CS"/>
</dbReference>
<dbReference type="PROSITE" id="PS01117">
    <property type="entry name" value="HTH_MARR_1"/>
    <property type="match status" value="1"/>
</dbReference>
<dbReference type="GO" id="GO:0006950">
    <property type="term" value="P:response to stress"/>
    <property type="evidence" value="ECO:0007669"/>
    <property type="project" value="TreeGrafter"/>
</dbReference>
<dbReference type="InterPro" id="IPR000835">
    <property type="entry name" value="HTH_MarR-typ"/>
</dbReference>
<keyword evidence="6" id="KW-1185">Reference proteome</keyword>
<evidence type="ECO:0000256" key="3">
    <source>
        <dbReference type="ARBA" id="ARBA00023163"/>
    </source>
</evidence>
<evidence type="ECO:0000256" key="1">
    <source>
        <dbReference type="ARBA" id="ARBA00023015"/>
    </source>
</evidence>
<proteinExistence type="predicted"/>
<evidence type="ECO:0000256" key="2">
    <source>
        <dbReference type="ARBA" id="ARBA00023125"/>
    </source>
</evidence>
<sequence length="170" mass="18721">MEIMDVKPELFGTEYNATRAAARRDGKAMPEKDVRARIQRLGLKEQAFRRFLADQIAVDEMGLEVMDHLMSRGSSSPTELAHEIDISTAAMSLVLQRLESAGHITRQRHPSDGRRLIVAATDDSVRLAYGHVLPLINGLEAVVASMDDDERAAASAFLDKVIAAYDDAMV</sequence>
<accession>A0A1B1BQM0</accession>
<dbReference type="GO" id="GO:0003677">
    <property type="term" value="F:DNA binding"/>
    <property type="evidence" value="ECO:0007669"/>
    <property type="project" value="UniProtKB-KW"/>
</dbReference>
<feature type="domain" description="HTH marR-type" evidence="4">
    <location>
        <begin position="7"/>
        <end position="163"/>
    </location>
</feature>
<dbReference type="InterPro" id="IPR036390">
    <property type="entry name" value="WH_DNA-bd_sf"/>
</dbReference>
<evidence type="ECO:0000313" key="6">
    <source>
        <dbReference type="Proteomes" id="UP000092582"/>
    </source>
</evidence>
<dbReference type="InterPro" id="IPR039422">
    <property type="entry name" value="MarR/SlyA-like"/>
</dbReference>
<dbReference type="PANTHER" id="PTHR33164:SF43">
    <property type="entry name" value="HTH-TYPE TRANSCRIPTIONAL REPRESSOR YETL"/>
    <property type="match status" value="1"/>
</dbReference>
<evidence type="ECO:0000259" key="4">
    <source>
        <dbReference type="PROSITE" id="PS50995"/>
    </source>
</evidence>
<evidence type="ECO:0000313" key="5">
    <source>
        <dbReference type="EMBL" id="ANP74663.1"/>
    </source>
</evidence>
<dbReference type="Gene3D" id="1.10.10.10">
    <property type="entry name" value="Winged helix-like DNA-binding domain superfamily/Winged helix DNA-binding domain"/>
    <property type="match status" value="1"/>
</dbReference>
<keyword evidence="2" id="KW-0238">DNA-binding</keyword>
<dbReference type="OrthoDB" id="162531at2"/>
<dbReference type="SMART" id="SM00347">
    <property type="entry name" value="HTH_MARR"/>
    <property type="match status" value="1"/>
</dbReference>
<dbReference type="GO" id="GO:0003700">
    <property type="term" value="F:DNA-binding transcription factor activity"/>
    <property type="evidence" value="ECO:0007669"/>
    <property type="project" value="InterPro"/>
</dbReference>
<organism evidence="5 6">
    <name type="scientific">Cryobacterium arcticum</name>
    <dbReference type="NCBI Taxonomy" id="670052"/>
    <lineage>
        <taxon>Bacteria</taxon>
        <taxon>Bacillati</taxon>
        <taxon>Actinomycetota</taxon>
        <taxon>Actinomycetes</taxon>
        <taxon>Micrococcales</taxon>
        <taxon>Microbacteriaceae</taxon>
        <taxon>Cryobacterium</taxon>
    </lineage>
</organism>
<gene>
    <name evidence="5" type="ORF">PA27867_3748</name>
</gene>
<protein>
    <submittedName>
        <fullName evidence="5">MarR family transcriptional regulator</fullName>
    </submittedName>
</protein>
<dbReference type="Proteomes" id="UP000092582">
    <property type="component" value="Chromosome 1"/>
</dbReference>
<dbReference type="SUPFAM" id="SSF46785">
    <property type="entry name" value="Winged helix' DNA-binding domain"/>
    <property type="match status" value="1"/>
</dbReference>
<dbReference type="PANTHER" id="PTHR33164">
    <property type="entry name" value="TRANSCRIPTIONAL REGULATOR, MARR FAMILY"/>
    <property type="match status" value="1"/>
</dbReference>
<dbReference type="PRINTS" id="PR00598">
    <property type="entry name" value="HTHMARR"/>
</dbReference>
<dbReference type="InterPro" id="IPR036388">
    <property type="entry name" value="WH-like_DNA-bd_sf"/>
</dbReference>
<keyword evidence="3" id="KW-0804">Transcription</keyword>
<dbReference type="PROSITE" id="PS50995">
    <property type="entry name" value="HTH_MARR_2"/>
    <property type="match status" value="1"/>
</dbReference>
<dbReference type="EMBL" id="CP016282">
    <property type="protein sequence ID" value="ANP74663.1"/>
    <property type="molecule type" value="Genomic_DNA"/>
</dbReference>
<name>A0A1B1BQM0_9MICO</name>
<dbReference type="KEGG" id="cart:PA27867_3748"/>
<dbReference type="STRING" id="670052.PA27867_3748"/>